<comment type="caution">
    <text evidence="2">The sequence shown here is derived from an EMBL/GenBank/DDBJ whole genome shotgun (WGS) entry which is preliminary data.</text>
</comment>
<accession>A0ABP9WAJ0</accession>
<sequence>MNSWAERLFLVALAALVLTLVYWGYNALAQAIHWPRMPLGAVVGAWLFWTLRQFFRPASGRAGRESRAPRLDG</sequence>
<dbReference type="EMBL" id="BAABRP010000016">
    <property type="protein sequence ID" value="GAA5514359.1"/>
    <property type="molecule type" value="Genomic_DNA"/>
</dbReference>
<dbReference type="Proteomes" id="UP001401887">
    <property type="component" value="Unassembled WGS sequence"/>
</dbReference>
<keyword evidence="1" id="KW-1133">Transmembrane helix</keyword>
<evidence type="ECO:0000313" key="3">
    <source>
        <dbReference type="Proteomes" id="UP001401887"/>
    </source>
</evidence>
<reference evidence="2 3" key="1">
    <citation type="submission" date="2024-02" db="EMBL/GenBank/DDBJ databases">
        <title>Deinococcus carri NBRC 110142.</title>
        <authorList>
            <person name="Ichikawa N."/>
            <person name="Katano-Makiyama Y."/>
            <person name="Hidaka K."/>
        </authorList>
    </citation>
    <scope>NUCLEOTIDE SEQUENCE [LARGE SCALE GENOMIC DNA]</scope>
    <source>
        <strain evidence="2 3">NBRC 110142</strain>
    </source>
</reference>
<organism evidence="2 3">
    <name type="scientific">Deinococcus carri</name>
    <dbReference type="NCBI Taxonomy" id="1211323"/>
    <lineage>
        <taxon>Bacteria</taxon>
        <taxon>Thermotogati</taxon>
        <taxon>Deinococcota</taxon>
        <taxon>Deinococci</taxon>
        <taxon>Deinococcales</taxon>
        <taxon>Deinococcaceae</taxon>
        <taxon>Deinococcus</taxon>
    </lineage>
</organism>
<keyword evidence="3" id="KW-1185">Reference proteome</keyword>
<keyword evidence="1" id="KW-0812">Transmembrane</keyword>
<evidence type="ECO:0000256" key="1">
    <source>
        <dbReference type="SAM" id="Phobius"/>
    </source>
</evidence>
<gene>
    <name evidence="2" type="ORF">Dcar01_03114</name>
</gene>
<keyword evidence="1" id="KW-0472">Membrane</keyword>
<evidence type="ECO:0000313" key="2">
    <source>
        <dbReference type="EMBL" id="GAA5514359.1"/>
    </source>
</evidence>
<protein>
    <submittedName>
        <fullName evidence="2">Uncharacterized protein</fullName>
    </submittedName>
</protein>
<proteinExistence type="predicted"/>
<feature type="transmembrane region" description="Helical" evidence="1">
    <location>
        <begin position="39"/>
        <end position="55"/>
    </location>
</feature>
<name>A0ABP9WAJ0_9DEIO</name>
<dbReference type="RefSeq" id="WP_345466946.1">
    <property type="nucleotide sequence ID" value="NZ_BAABRP010000016.1"/>
</dbReference>